<evidence type="ECO:0000259" key="6">
    <source>
        <dbReference type="Pfam" id="PF22740"/>
    </source>
</evidence>
<dbReference type="EMBL" id="DWWM01000024">
    <property type="protein sequence ID" value="HJC36283.1"/>
    <property type="molecule type" value="Genomic_DNA"/>
</dbReference>
<comment type="caution">
    <text evidence="4">Lacks conserved residue(s) required for the propagation of feature annotation.</text>
</comment>
<dbReference type="SUPFAM" id="SSF52540">
    <property type="entry name" value="P-loop containing nucleoside triphosphate hydrolases"/>
    <property type="match status" value="1"/>
</dbReference>
<comment type="caution">
    <text evidence="7">The sequence shown here is derived from an EMBL/GenBank/DDBJ whole genome shotgun (WGS) entry which is preliminary data.</text>
</comment>
<reference evidence="7" key="1">
    <citation type="journal article" date="2021" name="PeerJ">
        <title>Extensive microbial diversity within the chicken gut microbiome revealed by metagenomics and culture.</title>
        <authorList>
            <person name="Gilroy R."/>
            <person name="Ravi A."/>
            <person name="Getino M."/>
            <person name="Pursley I."/>
            <person name="Horton D.L."/>
            <person name="Alikhan N.F."/>
            <person name="Baker D."/>
            <person name="Gharbi K."/>
            <person name="Hall N."/>
            <person name="Watson M."/>
            <person name="Adriaenssens E.M."/>
            <person name="Foster-Nyarko E."/>
            <person name="Jarju S."/>
            <person name="Secka A."/>
            <person name="Antonio M."/>
            <person name="Oren A."/>
            <person name="Chaudhuri R.R."/>
            <person name="La Ragione R."/>
            <person name="Hildebrand F."/>
            <person name="Pallen M.J."/>
        </authorList>
    </citation>
    <scope>NUCLEOTIDE SEQUENCE</scope>
    <source>
        <strain evidence="7">CHK187-11901</strain>
    </source>
</reference>
<evidence type="ECO:0000256" key="1">
    <source>
        <dbReference type="ARBA" id="ARBA00022741"/>
    </source>
</evidence>
<dbReference type="InterPro" id="IPR053930">
    <property type="entry name" value="RapZ-like_N"/>
</dbReference>
<gene>
    <name evidence="7" type="primary">rapZ</name>
    <name evidence="7" type="ORF">H9702_04045</name>
</gene>
<dbReference type="NCBIfam" id="NF003828">
    <property type="entry name" value="PRK05416.1"/>
    <property type="match status" value="1"/>
</dbReference>
<evidence type="ECO:0000313" key="8">
    <source>
        <dbReference type="Proteomes" id="UP000823896"/>
    </source>
</evidence>
<evidence type="ECO:0000259" key="5">
    <source>
        <dbReference type="Pfam" id="PF03668"/>
    </source>
</evidence>
<dbReference type="Pfam" id="PF03668">
    <property type="entry name" value="RapZ-like_N"/>
    <property type="match status" value="1"/>
</dbReference>
<dbReference type="HAMAP" id="MF_00636">
    <property type="entry name" value="RapZ_like"/>
    <property type="match status" value="1"/>
</dbReference>
<dbReference type="GO" id="GO:0005524">
    <property type="term" value="F:ATP binding"/>
    <property type="evidence" value="ECO:0007669"/>
    <property type="project" value="UniProtKB-UniRule"/>
</dbReference>
<keyword evidence="1 4" id="KW-0547">Nucleotide-binding</keyword>
<dbReference type="GO" id="GO:0005525">
    <property type="term" value="F:GTP binding"/>
    <property type="evidence" value="ECO:0007669"/>
    <property type="project" value="UniProtKB-UniRule"/>
</dbReference>
<dbReference type="InterPro" id="IPR005337">
    <property type="entry name" value="RapZ-like"/>
</dbReference>
<proteinExistence type="inferred from homology"/>
<evidence type="ECO:0000256" key="2">
    <source>
        <dbReference type="ARBA" id="ARBA00022840"/>
    </source>
</evidence>
<feature type="domain" description="RapZ-like N-terminal" evidence="5">
    <location>
        <begin position="8"/>
        <end position="158"/>
    </location>
</feature>
<accession>A0A9D2SUJ8</accession>
<dbReference type="InterPro" id="IPR053931">
    <property type="entry name" value="RapZ_C"/>
</dbReference>
<reference evidence="7" key="2">
    <citation type="submission" date="2021-04" db="EMBL/GenBank/DDBJ databases">
        <authorList>
            <person name="Gilroy R."/>
        </authorList>
    </citation>
    <scope>NUCLEOTIDE SEQUENCE</scope>
    <source>
        <strain evidence="7">CHK187-11901</strain>
    </source>
</reference>
<organism evidence="7 8">
    <name type="scientific">Candidatus Merdibacter merdavium</name>
    <dbReference type="NCBI Taxonomy" id="2838692"/>
    <lineage>
        <taxon>Bacteria</taxon>
        <taxon>Bacillati</taxon>
        <taxon>Bacillota</taxon>
        <taxon>Erysipelotrichia</taxon>
        <taxon>Erysipelotrichales</taxon>
        <taxon>Erysipelotrichaceae</taxon>
        <taxon>Merdibacter</taxon>
    </lineage>
</organism>
<dbReference type="Proteomes" id="UP000823896">
    <property type="component" value="Unassembled WGS sequence"/>
</dbReference>
<dbReference type="Pfam" id="PF22740">
    <property type="entry name" value="PapZ_C"/>
    <property type="match status" value="1"/>
</dbReference>
<feature type="domain" description="RapZ C-terminal" evidence="6">
    <location>
        <begin position="167"/>
        <end position="284"/>
    </location>
</feature>
<dbReference type="Gene3D" id="3.40.50.300">
    <property type="entry name" value="P-loop containing nucleotide triphosphate hydrolases"/>
    <property type="match status" value="1"/>
</dbReference>
<dbReference type="PIRSF" id="PIRSF005052">
    <property type="entry name" value="P-loopkin"/>
    <property type="match status" value="1"/>
</dbReference>
<keyword evidence="3 4" id="KW-0342">GTP-binding</keyword>
<dbReference type="PANTHER" id="PTHR30448:SF0">
    <property type="entry name" value="RNASE ADAPTER PROTEIN RAPZ"/>
    <property type="match status" value="1"/>
</dbReference>
<protein>
    <submittedName>
        <fullName evidence="7">RNase adapter RapZ</fullName>
    </submittedName>
</protein>
<sequence>MTQEKERNVVLITGMSGAGKTSAMNILEDMGYHCIDNFPVQLLSSLGKLIRGQDDSRYDNIALATNAVDYPQFLNYFENSNMTVRVVFLDASNEQLLLRYRFTRRHHPMLLFSKASTLEDAIEVERDMFERLNERPVLHIDTTKLSMQELRNILFARLSFKAKTEFTVSFMSFGFKHGVPIDADIIIDVRFLPNPYYVDELKNKTGDDQEVYDYVMKFDETKEFCRRLHDYIDFVLKEYAKQKRSHLTIAVGCTGGHHRSVTIANWLYGLYKDRYQCFLSHRDSKV</sequence>
<dbReference type="AlphaFoldDB" id="A0A9D2SUJ8"/>
<evidence type="ECO:0000256" key="3">
    <source>
        <dbReference type="ARBA" id="ARBA00023134"/>
    </source>
</evidence>
<dbReference type="InterPro" id="IPR027417">
    <property type="entry name" value="P-loop_NTPase"/>
</dbReference>
<evidence type="ECO:0000256" key="4">
    <source>
        <dbReference type="HAMAP-Rule" id="MF_00636"/>
    </source>
</evidence>
<dbReference type="PANTHER" id="PTHR30448">
    <property type="entry name" value="RNASE ADAPTER PROTEIN RAPZ"/>
    <property type="match status" value="1"/>
</dbReference>
<feature type="binding site" evidence="4">
    <location>
        <begin position="14"/>
        <end position="21"/>
    </location>
    <ligand>
        <name>ATP</name>
        <dbReference type="ChEBI" id="CHEBI:30616"/>
    </ligand>
</feature>
<keyword evidence="2 4" id="KW-0067">ATP-binding</keyword>
<name>A0A9D2SUJ8_9FIRM</name>
<evidence type="ECO:0000313" key="7">
    <source>
        <dbReference type="EMBL" id="HJC36283.1"/>
    </source>
</evidence>